<dbReference type="AlphaFoldDB" id="A0A175JPN2"/>
<proteinExistence type="predicted"/>
<comment type="caution">
    <text evidence="1">The sequence shown here is derived from an EMBL/GenBank/DDBJ whole genome shotgun (WGS) entry which is preliminary data.</text>
</comment>
<gene>
    <name evidence="1" type="ORF">CL6EHI_c00111</name>
</gene>
<evidence type="ECO:0000313" key="1">
    <source>
        <dbReference type="EMBL" id="GAT95422.1"/>
    </source>
</evidence>
<evidence type="ECO:0000313" key="2">
    <source>
        <dbReference type="Proteomes" id="UP000078387"/>
    </source>
</evidence>
<dbReference type="Proteomes" id="UP000078387">
    <property type="component" value="Unassembled WGS sequence"/>
</dbReference>
<accession>A0A175JPN2</accession>
<reference evidence="1 2" key="1">
    <citation type="submission" date="2016-05" db="EMBL/GenBank/DDBJ databases">
        <title>First whole genome sequencing of Entamoeba histolytica HM1:IMSS-clone-6.</title>
        <authorList>
            <person name="Mukherjee Avik.K."/>
            <person name="Izumyama S."/>
            <person name="Nakada-Tsukui K."/>
            <person name="Nozaki T."/>
        </authorList>
    </citation>
    <scope>NUCLEOTIDE SEQUENCE [LARGE SCALE GENOMIC DNA]</scope>
    <source>
        <strain evidence="1 2">HM1:IMSS clone 6</strain>
    </source>
</reference>
<organism evidence="1 2">
    <name type="scientific">Entamoeba histolytica</name>
    <dbReference type="NCBI Taxonomy" id="5759"/>
    <lineage>
        <taxon>Eukaryota</taxon>
        <taxon>Amoebozoa</taxon>
        <taxon>Evosea</taxon>
        <taxon>Archamoebae</taxon>
        <taxon>Mastigamoebida</taxon>
        <taxon>Entamoebidae</taxon>
        <taxon>Entamoeba</taxon>
    </lineage>
</organism>
<sequence length="58" mass="6510">MNCTTDLPSFDSFNHFSCNQNPISPEEILKQMISVSSSNPSLFLSKPLWSVARYSLPC</sequence>
<dbReference type="EMBL" id="BDEQ01000001">
    <property type="protein sequence ID" value="GAT95422.1"/>
    <property type="molecule type" value="Genomic_DNA"/>
</dbReference>
<protein>
    <submittedName>
        <fullName evidence="1">Uncharacterized protein</fullName>
    </submittedName>
</protein>
<name>A0A175JPN2_ENTHI</name>